<sequence length="554" mass="64162">MKNEELTQMYRSLDQDLTHLYDQLNSRRDFEEILFLPTDENVAQARADWQTLKDRAEALDAPDPVYALLKNHFQDFLDSLQFTIDGAEASPAGAMLDYVSWLQEIIRCDRRPDSVRRDLLQHRLEAFGEYQDIYSELIQTRNADSLNALSRSLLHTKADVEREISYLKSYFPDMADAELAPLNQAMSDFCTQLTAMAGDIGNASEEAQADALKDDLSIRVALPKEAYRNLLKKRLGVSLDELLSWYQEEVVKTRAEVFRIAADLDIEETAPTTMKEVSDILFRYAGPCSSAEEMFDRANYYLKRTRAVAHEYVRLPEDEACVCVPLPEFFKDGYPWGGYEGGDFSIRPFRGQMFLNQYNYNNITDGWIKLNAMHESYPGHHVQYVRSAIDATPDTVKLGAKNVPILEGTCLRTERAFQFIFAEDPFFPLFVAFRRHHTSVRILVDLQLFYFGATLEEAIQIYEKELGFDRVTARTQVRAHQSSPGYFTCYYYGMKKLCDWEKEYGYTKWDYTELLFSAGQISMESLGMLVRMTKEEQERYFHEFGSSRLINPRF</sequence>
<dbReference type="AlphaFoldDB" id="A0AAE3EAG1"/>
<protein>
    <submittedName>
        <fullName evidence="1">DUF885 domain-containing protein</fullName>
    </submittedName>
</protein>
<dbReference type="Proteomes" id="UP001198182">
    <property type="component" value="Unassembled WGS sequence"/>
</dbReference>
<dbReference type="RefSeq" id="WP_308453570.1">
    <property type="nucleotide sequence ID" value="NZ_JAJEQR010000021.1"/>
</dbReference>
<organism evidence="1 2">
    <name type="scientific">Hominifimenecus microfluidus</name>
    <dbReference type="NCBI Taxonomy" id="2885348"/>
    <lineage>
        <taxon>Bacteria</taxon>
        <taxon>Bacillati</taxon>
        <taxon>Bacillota</taxon>
        <taxon>Clostridia</taxon>
        <taxon>Lachnospirales</taxon>
        <taxon>Lachnospiraceae</taxon>
        <taxon>Hominifimenecus</taxon>
    </lineage>
</organism>
<keyword evidence="2" id="KW-1185">Reference proteome</keyword>
<dbReference type="InterPro" id="IPR010281">
    <property type="entry name" value="DUF885"/>
</dbReference>
<evidence type="ECO:0000313" key="2">
    <source>
        <dbReference type="Proteomes" id="UP001198182"/>
    </source>
</evidence>
<gene>
    <name evidence="1" type="ORF">LKD81_08490</name>
</gene>
<dbReference type="EMBL" id="JAJEQR010000021">
    <property type="protein sequence ID" value="MCC2231034.1"/>
    <property type="molecule type" value="Genomic_DNA"/>
</dbReference>
<comment type="caution">
    <text evidence="1">The sequence shown here is derived from an EMBL/GenBank/DDBJ whole genome shotgun (WGS) entry which is preliminary data.</text>
</comment>
<accession>A0AAE3EAG1</accession>
<evidence type="ECO:0000313" key="1">
    <source>
        <dbReference type="EMBL" id="MCC2231034.1"/>
    </source>
</evidence>
<dbReference type="Pfam" id="PF05960">
    <property type="entry name" value="DUF885"/>
    <property type="match status" value="1"/>
</dbReference>
<name>A0AAE3EAG1_9FIRM</name>
<reference evidence="1" key="1">
    <citation type="submission" date="2021-10" db="EMBL/GenBank/DDBJ databases">
        <title>Anaerobic single-cell dispensing facilitates the cultivation of human gut bacteria.</title>
        <authorList>
            <person name="Afrizal A."/>
        </authorList>
    </citation>
    <scope>NUCLEOTIDE SEQUENCE</scope>
    <source>
        <strain evidence="1">CLA-AA-H215</strain>
    </source>
</reference>
<proteinExistence type="predicted"/>